<accession>A0AAJ5X303</accession>
<evidence type="ECO:0000256" key="1">
    <source>
        <dbReference type="ARBA" id="ARBA00022690"/>
    </source>
</evidence>
<dbReference type="GO" id="GO:0004869">
    <property type="term" value="F:cysteine-type endopeptidase inhibitor activity"/>
    <property type="evidence" value="ECO:0007669"/>
    <property type="project" value="UniProtKB-KW"/>
</dbReference>
<protein>
    <submittedName>
        <fullName evidence="5">Protease inhibitor I42 family protein</fullName>
    </submittedName>
</protein>
<dbReference type="EMBL" id="CP119326">
    <property type="protein sequence ID" value="WEK41333.1"/>
    <property type="molecule type" value="Genomic_DNA"/>
</dbReference>
<evidence type="ECO:0000256" key="2">
    <source>
        <dbReference type="ARBA" id="ARBA00022704"/>
    </source>
</evidence>
<organism evidence="5 6">
    <name type="scientific">Candidatus Brevundimonas colombiensis</name>
    <dbReference type="NCBI Taxonomy" id="3121376"/>
    <lineage>
        <taxon>Bacteria</taxon>
        <taxon>Pseudomonadati</taxon>
        <taxon>Pseudomonadota</taxon>
        <taxon>Alphaproteobacteria</taxon>
        <taxon>Caulobacterales</taxon>
        <taxon>Caulobacteraceae</taxon>
        <taxon>Brevundimonas</taxon>
    </lineage>
</organism>
<reference evidence="5" key="1">
    <citation type="submission" date="2023-03" db="EMBL/GenBank/DDBJ databases">
        <title>Andean soil-derived lignocellulolytic bacterial consortium as a source of novel taxa and putative plastic-active enzymes.</title>
        <authorList>
            <person name="Diaz-Garcia L."/>
            <person name="Chuvochina M."/>
            <person name="Feuerriegel G."/>
            <person name="Bunk B."/>
            <person name="Sproer C."/>
            <person name="Streit W.R."/>
            <person name="Rodriguez L.M."/>
            <person name="Overmann J."/>
            <person name="Jimenez D.J."/>
        </authorList>
    </citation>
    <scope>NUCLEOTIDE SEQUENCE</scope>
    <source>
        <strain evidence="5">MAG 833</strain>
    </source>
</reference>
<evidence type="ECO:0000259" key="4">
    <source>
        <dbReference type="Pfam" id="PF09394"/>
    </source>
</evidence>
<evidence type="ECO:0000256" key="3">
    <source>
        <dbReference type="SAM" id="SignalP"/>
    </source>
</evidence>
<feature type="domain" description="Proteinase inhibitor I42 chagasin" evidence="4">
    <location>
        <begin position="51"/>
        <end position="134"/>
    </location>
</feature>
<keyword evidence="1 5" id="KW-0646">Protease inhibitor</keyword>
<name>A0AAJ5X303_9CAUL</name>
<dbReference type="InterPro" id="IPR018990">
    <property type="entry name" value="Prot_inh_I42_chagasin"/>
</dbReference>
<dbReference type="SUPFAM" id="SSF141066">
    <property type="entry name" value="ICP-like"/>
    <property type="match status" value="1"/>
</dbReference>
<feature type="chain" id="PRO_5042509569" evidence="3">
    <location>
        <begin position="30"/>
        <end position="143"/>
    </location>
</feature>
<dbReference type="Gene3D" id="2.60.40.2020">
    <property type="match status" value="1"/>
</dbReference>
<evidence type="ECO:0000313" key="5">
    <source>
        <dbReference type="EMBL" id="WEK41333.1"/>
    </source>
</evidence>
<dbReference type="InterPro" id="IPR052781">
    <property type="entry name" value="Cys_protease_inhibitor_I42"/>
</dbReference>
<keyword evidence="2" id="KW-0789">Thiol protease inhibitor</keyword>
<dbReference type="Proteomes" id="UP001213664">
    <property type="component" value="Chromosome"/>
</dbReference>
<dbReference type="PANTHER" id="PTHR36530">
    <property type="entry name" value="INHIBITOR OF CYSTEINE PEPTIDASE"/>
    <property type="match status" value="1"/>
</dbReference>
<dbReference type="AlphaFoldDB" id="A0AAJ5X303"/>
<dbReference type="PANTHER" id="PTHR36530:SF1">
    <property type="entry name" value="AMOEBIASIN-1"/>
    <property type="match status" value="1"/>
</dbReference>
<dbReference type="InterPro" id="IPR036331">
    <property type="entry name" value="Chagasin-like_sf"/>
</dbReference>
<feature type="signal peptide" evidence="3">
    <location>
        <begin position="1"/>
        <end position="29"/>
    </location>
</feature>
<evidence type="ECO:0000313" key="6">
    <source>
        <dbReference type="Proteomes" id="UP001213664"/>
    </source>
</evidence>
<keyword evidence="3" id="KW-0732">Signal</keyword>
<proteinExistence type="predicted"/>
<dbReference type="Pfam" id="PF09394">
    <property type="entry name" value="Inhibitor_I42"/>
    <property type="match status" value="1"/>
</dbReference>
<sequence>MTTSGFIMTNTLLLAAVVAALSAGAPVHAGAAADPAPVVLSEADAVKPAVLPVGATSTLRLESNPSTGFGWQVLEARNLRVEEPFAIEQAPASGVPIVGAPGTAVIRITPRGKGSASLALVYKQPWMETTSDDRVMHFVFDAQ</sequence>
<gene>
    <name evidence="5" type="ORF">P0Y50_06910</name>
</gene>